<feature type="signal peptide" evidence="1">
    <location>
        <begin position="1"/>
        <end position="29"/>
    </location>
</feature>
<reference evidence="2 3" key="1">
    <citation type="submission" date="2023-07" db="EMBL/GenBank/DDBJ databases">
        <title>Sorghum-associated microbial communities from plants grown in Nebraska, USA.</title>
        <authorList>
            <person name="Schachtman D."/>
        </authorList>
    </citation>
    <scope>NUCLEOTIDE SEQUENCE [LARGE SCALE GENOMIC DNA]</scope>
    <source>
        <strain evidence="2 3">BE248</strain>
    </source>
</reference>
<accession>A0ABU1UJX3</accession>
<proteinExistence type="predicted"/>
<dbReference type="InterPro" id="IPR051200">
    <property type="entry name" value="Host-pathogen_enzymatic-act"/>
</dbReference>
<dbReference type="EMBL" id="JAVDWH010000001">
    <property type="protein sequence ID" value="MDR7085485.1"/>
    <property type="molecule type" value="Genomic_DNA"/>
</dbReference>
<dbReference type="SUPFAM" id="SSF50974">
    <property type="entry name" value="Nitrous oxide reductase, N-terminal domain"/>
    <property type="match status" value="1"/>
</dbReference>
<sequence length="418" mass="45230">MRRTLKLSLVLALIAPMAVWTIARGGADAATTTPKTVMFVGNNWDGTTDVIDPVTFKRLKRIDVAPDRKERIAAIQKDPVALAFYLAIGQLVGEGHDQFNDDMFSTPDGKILAVSRPSLADVVGINIASGKIVWRFPMEGYRTDHMGVSPDGTKLLVSDSTANKVHELNIRTGAKLREFPSGDTPHESNYTKDGGKIFHASIGRVYVPADLSGNGSVNKIAKGKQVFQIVDNKSFKILKTWDMGAKLAEAGYPGMSSAVRPMAVAPDERYVYLQVSYFHGFVEFDTKGAGKVVRLANLPQSAAAQKIPKSKYVLNSAHHGIAMNAAGTSLCVAGTMSDYAAIVSRKTFSYKILDVGPKPYWATTGPGGKTCWMSTSGNDQVAVIDYATKKIIKRIAVGDHPQRVREGRVAAATINAWK</sequence>
<dbReference type="RefSeq" id="WP_309965883.1">
    <property type="nucleotide sequence ID" value="NZ_JAVDWH010000001.1"/>
</dbReference>
<feature type="chain" id="PRO_5045920419" evidence="1">
    <location>
        <begin position="30"/>
        <end position="418"/>
    </location>
</feature>
<dbReference type="InterPro" id="IPR011045">
    <property type="entry name" value="N2O_reductase_N"/>
</dbReference>
<dbReference type="Proteomes" id="UP001257739">
    <property type="component" value="Unassembled WGS sequence"/>
</dbReference>
<comment type="caution">
    <text evidence="2">The sequence shown here is derived from an EMBL/GenBank/DDBJ whole genome shotgun (WGS) entry which is preliminary data.</text>
</comment>
<gene>
    <name evidence="2" type="ORF">J2X11_000324</name>
</gene>
<name>A0ABU1UJX3_9ACTN</name>
<keyword evidence="3" id="KW-1185">Reference proteome</keyword>
<dbReference type="InterPro" id="IPR015943">
    <property type="entry name" value="WD40/YVTN_repeat-like_dom_sf"/>
</dbReference>
<dbReference type="PANTHER" id="PTHR47197:SF3">
    <property type="entry name" value="DIHYDRO-HEME D1 DEHYDROGENASE"/>
    <property type="match status" value="1"/>
</dbReference>
<evidence type="ECO:0000256" key="1">
    <source>
        <dbReference type="SAM" id="SignalP"/>
    </source>
</evidence>
<dbReference type="Gene3D" id="2.130.10.10">
    <property type="entry name" value="YVTN repeat-like/Quinoprotein amine dehydrogenase"/>
    <property type="match status" value="2"/>
</dbReference>
<evidence type="ECO:0000313" key="3">
    <source>
        <dbReference type="Proteomes" id="UP001257739"/>
    </source>
</evidence>
<evidence type="ECO:0000313" key="2">
    <source>
        <dbReference type="EMBL" id="MDR7085485.1"/>
    </source>
</evidence>
<organism evidence="2 3">
    <name type="scientific">Aeromicrobium panaciterrae</name>
    <dbReference type="NCBI Taxonomy" id="363861"/>
    <lineage>
        <taxon>Bacteria</taxon>
        <taxon>Bacillati</taxon>
        <taxon>Actinomycetota</taxon>
        <taxon>Actinomycetes</taxon>
        <taxon>Propionibacteriales</taxon>
        <taxon>Nocardioidaceae</taxon>
        <taxon>Aeromicrobium</taxon>
    </lineage>
</organism>
<protein>
    <submittedName>
        <fullName evidence="2">YVTN family beta-propeller protein</fullName>
    </submittedName>
</protein>
<keyword evidence="1" id="KW-0732">Signal</keyword>
<dbReference type="PANTHER" id="PTHR47197">
    <property type="entry name" value="PROTEIN NIRF"/>
    <property type="match status" value="1"/>
</dbReference>